<dbReference type="STRING" id="37360.A0A0G4IVF6"/>
<feature type="region of interest" description="Disordered" evidence="7">
    <location>
        <begin position="438"/>
        <end position="512"/>
    </location>
</feature>
<evidence type="ECO:0000256" key="2">
    <source>
        <dbReference type="ARBA" id="ARBA00022741"/>
    </source>
</evidence>
<accession>A0A0G4IVF6</accession>
<dbReference type="Pfam" id="PF12836">
    <property type="entry name" value="HHH_3"/>
    <property type="match status" value="1"/>
</dbReference>
<dbReference type="InterPro" id="IPR027640">
    <property type="entry name" value="Kinesin-like_fam"/>
</dbReference>
<dbReference type="SMART" id="SM00129">
    <property type="entry name" value="KISc"/>
    <property type="match status" value="1"/>
</dbReference>
<feature type="binding site" evidence="5">
    <location>
        <begin position="168"/>
        <end position="175"/>
    </location>
    <ligand>
        <name>ATP</name>
        <dbReference type="ChEBI" id="CHEBI:30616"/>
    </ligand>
</feature>
<dbReference type="GO" id="GO:0003777">
    <property type="term" value="F:microtubule motor activity"/>
    <property type="evidence" value="ECO:0007669"/>
    <property type="project" value="InterPro"/>
</dbReference>
<dbReference type="PROSITE" id="PS50067">
    <property type="entry name" value="KINESIN_MOTOR_2"/>
    <property type="match status" value="1"/>
</dbReference>
<dbReference type="GO" id="GO:0005874">
    <property type="term" value="C:microtubule"/>
    <property type="evidence" value="ECO:0007669"/>
    <property type="project" value="UniProtKB-KW"/>
</dbReference>
<evidence type="ECO:0000256" key="5">
    <source>
        <dbReference type="PROSITE-ProRule" id="PRU00283"/>
    </source>
</evidence>
<dbReference type="CDD" id="cd00106">
    <property type="entry name" value="KISc"/>
    <property type="match status" value="1"/>
</dbReference>
<protein>
    <recommendedName>
        <fullName evidence="6">Kinesin-like protein</fullName>
    </recommendedName>
</protein>
<feature type="domain" description="Kinesin motor" evidence="8">
    <location>
        <begin position="81"/>
        <end position="410"/>
    </location>
</feature>
<dbReference type="PANTHER" id="PTHR47969:SF9">
    <property type="entry name" value="KINESIN-LIKE PROTEIN"/>
    <property type="match status" value="1"/>
</dbReference>
<dbReference type="Pfam" id="PF00225">
    <property type="entry name" value="Kinesin"/>
    <property type="match status" value="1"/>
</dbReference>
<dbReference type="GO" id="GO:0008017">
    <property type="term" value="F:microtubule binding"/>
    <property type="evidence" value="ECO:0007669"/>
    <property type="project" value="InterPro"/>
</dbReference>
<dbReference type="Proteomes" id="UP000039324">
    <property type="component" value="Unassembled WGS sequence"/>
</dbReference>
<evidence type="ECO:0000256" key="4">
    <source>
        <dbReference type="ARBA" id="ARBA00023175"/>
    </source>
</evidence>
<dbReference type="AlphaFoldDB" id="A0A0G4IVF6"/>
<dbReference type="GO" id="GO:0005875">
    <property type="term" value="C:microtubule associated complex"/>
    <property type="evidence" value="ECO:0007669"/>
    <property type="project" value="TreeGrafter"/>
</dbReference>
<evidence type="ECO:0000256" key="1">
    <source>
        <dbReference type="ARBA" id="ARBA00022701"/>
    </source>
</evidence>
<dbReference type="Gene3D" id="1.10.150.280">
    <property type="entry name" value="AF1531-like domain"/>
    <property type="match status" value="1"/>
</dbReference>
<dbReference type="PROSITE" id="PS00411">
    <property type="entry name" value="KINESIN_MOTOR_1"/>
    <property type="match status" value="1"/>
</dbReference>
<feature type="non-terminal residue" evidence="9">
    <location>
        <position position="1"/>
    </location>
</feature>
<dbReference type="GO" id="GO:0007052">
    <property type="term" value="P:mitotic spindle organization"/>
    <property type="evidence" value="ECO:0007669"/>
    <property type="project" value="TreeGrafter"/>
</dbReference>
<gene>
    <name evidence="9" type="ORF">PBRA_001229</name>
</gene>
<dbReference type="InterPro" id="IPR001752">
    <property type="entry name" value="Kinesin_motor_dom"/>
</dbReference>
<keyword evidence="2 5" id="KW-0547">Nucleotide-binding</keyword>
<dbReference type="SUPFAM" id="SSF47781">
    <property type="entry name" value="RuvA domain 2-like"/>
    <property type="match status" value="1"/>
</dbReference>
<evidence type="ECO:0000313" key="9">
    <source>
        <dbReference type="EMBL" id="CEO99323.1"/>
    </source>
</evidence>
<keyword evidence="4 5" id="KW-0505">Motor protein</keyword>
<evidence type="ECO:0000256" key="7">
    <source>
        <dbReference type="SAM" id="MobiDB-lite"/>
    </source>
</evidence>
<dbReference type="InterPro" id="IPR019821">
    <property type="entry name" value="Kinesin_motor_CS"/>
</dbReference>
<evidence type="ECO:0000259" key="8">
    <source>
        <dbReference type="PROSITE" id="PS50067"/>
    </source>
</evidence>
<keyword evidence="10" id="KW-1185">Reference proteome</keyword>
<evidence type="ECO:0000256" key="6">
    <source>
        <dbReference type="RuleBase" id="RU000394"/>
    </source>
</evidence>
<dbReference type="SUPFAM" id="SSF52540">
    <property type="entry name" value="P-loop containing nucleoside triphosphate hydrolases"/>
    <property type="match status" value="1"/>
</dbReference>
<reference evidence="9 10" key="1">
    <citation type="submission" date="2015-02" db="EMBL/GenBank/DDBJ databases">
        <authorList>
            <person name="Chooi Y.-H."/>
        </authorList>
    </citation>
    <scope>NUCLEOTIDE SEQUENCE [LARGE SCALE GENOMIC DNA]</scope>
    <source>
        <strain evidence="9">E3</strain>
    </source>
</reference>
<dbReference type="Gene3D" id="3.40.850.10">
    <property type="entry name" value="Kinesin motor domain"/>
    <property type="match status" value="1"/>
</dbReference>
<dbReference type="InterPro" id="IPR036961">
    <property type="entry name" value="Kinesin_motor_dom_sf"/>
</dbReference>
<dbReference type="GO" id="GO:0051231">
    <property type="term" value="P:spindle elongation"/>
    <property type="evidence" value="ECO:0007669"/>
    <property type="project" value="TreeGrafter"/>
</dbReference>
<keyword evidence="3 5" id="KW-0067">ATP-binding</keyword>
<dbReference type="InterPro" id="IPR010994">
    <property type="entry name" value="RuvA_2-like"/>
</dbReference>
<dbReference type="GO" id="GO:0005524">
    <property type="term" value="F:ATP binding"/>
    <property type="evidence" value="ECO:0007669"/>
    <property type="project" value="UniProtKB-UniRule"/>
</dbReference>
<sequence length="722" mass="79039">LQRGYLLWRDSSILAQNMQVRRTFLDKDSQPGGDRSSCTGVPPPAFESRAAAAFVYRMATAQRVRRGRAGDVYIGKDGGGGVRVVVRVRPPRSETDGRCVDVDSAARTLLLKERNENSFGKVSENQYLYKFDGVYDITSTQEEIFENEVRHSVDKAFEGFNATILAYGITGGGKTFTMMGKPGNEGIIPRVVAHTLRLKSNLEAQQPGVNVEVTFQFLEICKEKANDLCDPTRKDLPLRETADKKIVVSNLSKVTIGGVDDFEKAYLRGLSNRTTESTKLNASSSRSHAVVMLQISYQEHGAHSGRTVNSKIQLIDLAGSEDNRLTGNKGERLSESSAINKSLFVLGNVIRALNSKQNRIPFRDSKITRLLQDSLGGTAYSTLICAIPPGYADFFSTNATLNFATNSRCIENQVVAHIVIPGDFAAQENVVSQRRIGYEQSTRSESPVATDSAATKRKSKETYDETSVTKKPRVGVSKPESVAPRSSRQQSGSTSVQRQESTATHVSRQESAAEAIANNGKKELAKYFITEAKALLKGGNPFDALVLFKQARELLPSDSPIMGLIDDKIADVEARCEGEERRQRLVDEEINTALLSPAKNPLPGNVVRETNRRADPCFSKGYDDGEVDEENMAPVQTSNKPTSILSLASVSRSSIDSATFLQALNNADLKELCKYATIGKQIASKIIQCRSTSGPFESIADLTRIGKSANWVAALKEKNSIR</sequence>
<keyword evidence="1 6" id="KW-0493">Microtubule</keyword>
<dbReference type="PRINTS" id="PR00380">
    <property type="entry name" value="KINESINHEAVY"/>
</dbReference>
<dbReference type="GO" id="GO:0007018">
    <property type="term" value="P:microtubule-based movement"/>
    <property type="evidence" value="ECO:0007669"/>
    <property type="project" value="InterPro"/>
</dbReference>
<feature type="compositionally biased region" description="Polar residues" evidence="7">
    <location>
        <begin position="439"/>
        <end position="453"/>
    </location>
</feature>
<proteinExistence type="inferred from homology"/>
<evidence type="ECO:0000313" key="10">
    <source>
        <dbReference type="Proteomes" id="UP000039324"/>
    </source>
</evidence>
<name>A0A0G4IVF6_PLABS</name>
<dbReference type="OrthoDB" id="3176171at2759"/>
<dbReference type="EMBL" id="CDSF01000090">
    <property type="protein sequence ID" value="CEO99323.1"/>
    <property type="molecule type" value="Genomic_DNA"/>
</dbReference>
<organism evidence="9 10">
    <name type="scientific">Plasmodiophora brassicae</name>
    <name type="common">Clubroot disease agent</name>
    <dbReference type="NCBI Taxonomy" id="37360"/>
    <lineage>
        <taxon>Eukaryota</taxon>
        <taxon>Sar</taxon>
        <taxon>Rhizaria</taxon>
        <taxon>Endomyxa</taxon>
        <taxon>Phytomyxea</taxon>
        <taxon>Plasmodiophorida</taxon>
        <taxon>Plasmodiophoridae</taxon>
        <taxon>Plasmodiophora</taxon>
    </lineage>
</organism>
<feature type="compositionally biased region" description="Polar residues" evidence="7">
    <location>
        <begin position="484"/>
        <end position="510"/>
    </location>
</feature>
<dbReference type="InterPro" id="IPR027417">
    <property type="entry name" value="P-loop_NTPase"/>
</dbReference>
<evidence type="ECO:0000256" key="3">
    <source>
        <dbReference type="ARBA" id="ARBA00022840"/>
    </source>
</evidence>
<dbReference type="PANTHER" id="PTHR47969">
    <property type="entry name" value="CHROMOSOME-ASSOCIATED KINESIN KIF4A-RELATED"/>
    <property type="match status" value="1"/>
</dbReference>
<comment type="similarity">
    <text evidence="5 6">Belongs to the TRAFAC class myosin-kinesin ATPase superfamily. Kinesin family.</text>
</comment>